<dbReference type="InterPro" id="IPR029000">
    <property type="entry name" value="Cyclophilin-like_dom_sf"/>
</dbReference>
<evidence type="ECO:0000313" key="15">
    <source>
        <dbReference type="EMBL" id="PKI84337.1"/>
    </source>
</evidence>
<dbReference type="InterPro" id="IPR002130">
    <property type="entry name" value="Cyclophilin-type_PPIase_dom"/>
</dbReference>
<dbReference type="PROSITE" id="PS50072">
    <property type="entry name" value="CSA_PPIASE_2"/>
    <property type="match status" value="1"/>
</dbReference>
<protein>
    <recommendedName>
        <fullName evidence="10">Peptidyl-prolyl isomerase CWC27</fullName>
        <ecNumber evidence="3">5.2.1.8</ecNumber>
    </recommendedName>
    <alternativeName>
        <fullName evidence="9">Peptidyl-prolyl isomerase cwc27</fullName>
    </alternativeName>
    <alternativeName>
        <fullName evidence="11 12">Rotamase CWC27</fullName>
    </alternativeName>
</protein>
<feature type="region of interest" description="Disordered" evidence="13">
    <location>
        <begin position="180"/>
        <end position="211"/>
    </location>
</feature>
<evidence type="ECO:0000256" key="10">
    <source>
        <dbReference type="ARBA" id="ARBA00071024"/>
    </source>
</evidence>
<accession>A0A2N1JCT3</accession>
<evidence type="ECO:0000256" key="2">
    <source>
        <dbReference type="ARBA" id="ARBA00004123"/>
    </source>
</evidence>
<dbReference type="EMBL" id="KZ454989">
    <property type="protein sequence ID" value="PKI84337.1"/>
    <property type="molecule type" value="Genomic_DNA"/>
</dbReference>
<reference evidence="15 16" key="1">
    <citation type="submission" date="2017-10" db="EMBL/GenBank/DDBJ databases">
        <title>A novel species of cold-tolerant Malassezia isolated from bats.</title>
        <authorList>
            <person name="Lorch J.M."/>
            <person name="Palmer J.M."/>
            <person name="Vanderwolf K.J."/>
            <person name="Schmidt K.Z."/>
            <person name="Verant M.L."/>
            <person name="Weller T.J."/>
            <person name="Blehert D.S."/>
        </authorList>
    </citation>
    <scope>NUCLEOTIDE SEQUENCE [LARGE SCALE GENOMIC DNA]</scope>
    <source>
        <strain evidence="15 16">NWHC:44797-103</strain>
    </source>
</reference>
<evidence type="ECO:0000256" key="11">
    <source>
        <dbReference type="ARBA" id="ARBA00082698"/>
    </source>
</evidence>
<evidence type="ECO:0000256" key="3">
    <source>
        <dbReference type="ARBA" id="ARBA00013194"/>
    </source>
</evidence>
<dbReference type="PRINTS" id="PR00153">
    <property type="entry name" value="CSAPPISMRASE"/>
</dbReference>
<organism evidence="15 16">
    <name type="scientific">Malassezia vespertilionis</name>
    <dbReference type="NCBI Taxonomy" id="2020962"/>
    <lineage>
        <taxon>Eukaryota</taxon>
        <taxon>Fungi</taxon>
        <taxon>Dikarya</taxon>
        <taxon>Basidiomycota</taxon>
        <taxon>Ustilaginomycotina</taxon>
        <taxon>Malasseziomycetes</taxon>
        <taxon>Malasseziales</taxon>
        <taxon>Malasseziaceae</taxon>
        <taxon>Malassezia</taxon>
    </lineage>
</organism>
<comment type="subcellular location">
    <subcellularLocation>
        <location evidence="2">Nucleus</location>
    </subcellularLocation>
</comment>
<comment type="catalytic activity">
    <reaction evidence="1">
        <text>[protein]-peptidylproline (omega=180) = [protein]-peptidylproline (omega=0)</text>
        <dbReference type="Rhea" id="RHEA:16237"/>
        <dbReference type="Rhea" id="RHEA-COMP:10747"/>
        <dbReference type="Rhea" id="RHEA-COMP:10748"/>
        <dbReference type="ChEBI" id="CHEBI:83833"/>
        <dbReference type="ChEBI" id="CHEBI:83834"/>
        <dbReference type="EC" id="5.2.1.8"/>
    </reaction>
</comment>
<keyword evidence="4" id="KW-0697">Rotamase</keyword>
<evidence type="ECO:0000256" key="12">
    <source>
        <dbReference type="ARBA" id="ARBA00083804"/>
    </source>
</evidence>
<gene>
    <name evidence="15" type="primary">CWC27</name>
    <name evidence="15" type="ORF">MVES_001447</name>
</gene>
<dbReference type="InterPro" id="IPR044666">
    <property type="entry name" value="Cyclophilin_A-like"/>
</dbReference>
<evidence type="ECO:0000256" key="8">
    <source>
        <dbReference type="ARBA" id="ARBA00055615"/>
    </source>
</evidence>
<name>A0A2N1JCT3_9BASI</name>
<evidence type="ECO:0000256" key="5">
    <source>
        <dbReference type="ARBA" id="ARBA00023235"/>
    </source>
</evidence>
<evidence type="ECO:0000256" key="7">
    <source>
        <dbReference type="ARBA" id="ARBA00038509"/>
    </source>
</evidence>
<sequence>MSTLYVTEPPTEGKIVLHTTKGEIEIELWSKEAPKACRNAIALALEGYYDNQLWHRIVPGFIIQTGDPTGTGTGGESIYGESFADELHQRLRFNRRGLVAMANAGTRNTNDSQFFITLDAAPELQNKHTIFGRVVGPTIYNALALAEVEMSRTVPDRPVYPPKLFRVDVLHNPFSDLVPRTTREEREKEEKVRNEWAAKGSETARDAKKRKKNTSLLSFGDEEDVMLETPRSARKPISSHDLLDDKKLSKQSVKTVRKSSEPQHVSKAAPVFVVAPERKQEKVEEMERAEAPIFQSARQETQPVRDAQPKGRDLLASFAQQYRQASSKKGESQTLSHLDKFRKRIRDDIPDANEREYGASDEEDIAESDVSWRKHRTWLTTPNELFTFPPGTVRRISDIEEEPGLGFMNSKSDTLDLHFDLGSISESKKRARRRREIHLSLSQNPDRFRDRNILELVILVVLQLREVENLREFLEAWAAHGMYELYSLCNAALPSTMHQGYAVFLGWSTAGLAVKGGIDVGAGVVDSDYRGLLVHAGDRIAQLSLDETARGAGGFGSTGGFKSG</sequence>
<feature type="compositionally biased region" description="Basic and acidic residues" evidence="13">
    <location>
        <begin position="181"/>
        <end position="206"/>
    </location>
</feature>
<dbReference type="SUPFAM" id="SSF50891">
    <property type="entry name" value="Cyclophilin-like"/>
    <property type="match status" value="1"/>
</dbReference>
<evidence type="ECO:0000313" key="16">
    <source>
        <dbReference type="Proteomes" id="UP000232875"/>
    </source>
</evidence>
<evidence type="ECO:0000256" key="1">
    <source>
        <dbReference type="ARBA" id="ARBA00000971"/>
    </source>
</evidence>
<dbReference type="FunFam" id="2.40.100.10:FF:000007">
    <property type="entry name" value="Peptidyl-prolyl cis-trans isomerase CWC27 homolog"/>
    <property type="match status" value="1"/>
</dbReference>
<comment type="function">
    <text evidence="8">PPIases accelerate the folding of proteins. It catalyzes the cis-trans isomerization of proline imidic peptide bonds in oligopeptides. Involved in pre-mRNA splicing.</text>
</comment>
<evidence type="ECO:0000256" key="4">
    <source>
        <dbReference type="ARBA" id="ARBA00023110"/>
    </source>
</evidence>
<dbReference type="Proteomes" id="UP000232875">
    <property type="component" value="Unassembled WGS sequence"/>
</dbReference>
<dbReference type="Pfam" id="PF00160">
    <property type="entry name" value="Pro_isomerase"/>
    <property type="match status" value="1"/>
</dbReference>
<keyword evidence="5" id="KW-0413">Isomerase</keyword>
<dbReference type="PANTHER" id="PTHR45625">
    <property type="entry name" value="PEPTIDYL-PROLYL CIS-TRANS ISOMERASE-RELATED"/>
    <property type="match status" value="1"/>
</dbReference>
<dbReference type="EC" id="5.2.1.8" evidence="3"/>
<dbReference type="Gene3D" id="2.70.40.10">
    <property type="match status" value="1"/>
</dbReference>
<evidence type="ECO:0000259" key="14">
    <source>
        <dbReference type="PROSITE" id="PS50072"/>
    </source>
</evidence>
<dbReference type="GO" id="GO:0071013">
    <property type="term" value="C:catalytic step 2 spliceosome"/>
    <property type="evidence" value="ECO:0007669"/>
    <property type="project" value="TreeGrafter"/>
</dbReference>
<feature type="domain" description="PPIase cyclophilin-type" evidence="14">
    <location>
        <begin position="22"/>
        <end position="169"/>
    </location>
</feature>
<evidence type="ECO:0000256" key="9">
    <source>
        <dbReference type="ARBA" id="ARBA00067721"/>
    </source>
</evidence>
<comment type="similarity">
    <text evidence="7">Belongs to the cyclophilin-type PPIase family. CWC27 subfamily.</text>
</comment>
<dbReference type="OrthoDB" id="442970at2759"/>
<evidence type="ECO:0000256" key="13">
    <source>
        <dbReference type="SAM" id="MobiDB-lite"/>
    </source>
</evidence>
<dbReference type="PANTHER" id="PTHR45625:SF6">
    <property type="entry name" value="SPLICEOSOME-ASSOCIATED PROTEIN CWC27 HOMOLOG"/>
    <property type="match status" value="1"/>
</dbReference>
<dbReference type="InterPro" id="IPR036157">
    <property type="entry name" value="dUTPase-like_sf"/>
</dbReference>
<proteinExistence type="inferred from homology"/>
<keyword evidence="6" id="KW-0539">Nucleus</keyword>
<dbReference type="SUPFAM" id="SSF51283">
    <property type="entry name" value="dUTPase-like"/>
    <property type="match status" value="1"/>
</dbReference>
<dbReference type="AlphaFoldDB" id="A0A2N1JCT3"/>
<dbReference type="GO" id="GO:0003755">
    <property type="term" value="F:peptidyl-prolyl cis-trans isomerase activity"/>
    <property type="evidence" value="ECO:0007669"/>
    <property type="project" value="UniProtKB-KW"/>
</dbReference>
<keyword evidence="16" id="KW-1185">Reference proteome</keyword>
<dbReference type="Gene3D" id="2.40.100.10">
    <property type="entry name" value="Cyclophilin-like"/>
    <property type="match status" value="1"/>
</dbReference>
<evidence type="ECO:0000256" key="6">
    <source>
        <dbReference type="ARBA" id="ARBA00023242"/>
    </source>
</evidence>
<dbReference type="STRING" id="2020962.A0A2N1JCT3"/>